<keyword evidence="4" id="KW-1133">Transmembrane helix</keyword>
<dbReference type="Gene3D" id="6.10.340.10">
    <property type="match status" value="1"/>
</dbReference>
<name>A0A9J7AQW1_9PROT</name>
<gene>
    <name evidence="7" type="ORF">NUH88_21725</name>
</gene>
<dbReference type="PROSITE" id="PS50885">
    <property type="entry name" value="HAMP"/>
    <property type="match status" value="1"/>
</dbReference>
<evidence type="ECO:0000313" key="8">
    <source>
        <dbReference type="Proteomes" id="UP001060336"/>
    </source>
</evidence>
<dbReference type="InterPro" id="IPR004090">
    <property type="entry name" value="Chemotax_Me-accpt_rcpt"/>
</dbReference>
<evidence type="ECO:0000256" key="2">
    <source>
        <dbReference type="ARBA" id="ARBA00029447"/>
    </source>
</evidence>
<dbReference type="GO" id="GO:0004888">
    <property type="term" value="F:transmembrane signaling receptor activity"/>
    <property type="evidence" value="ECO:0007669"/>
    <property type="project" value="InterPro"/>
</dbReference>
<dbReference type="PROSITE" id="PS50111">
    <property type="entry name" value="CHEMOTAXIS_TRANSDUC_2"/>
    <property type="match status" value="1"/>
</dbReference>
<dbReference type="KEGG" id="naci:NUH88_21725"/>
<proteinExistence type="inferred from homology"/>
<keyword evidence="8" id="KW-1185">Reference proteome</keyword>
<dbReference type="SMART" id="SM00304">
    <property type="entry name" value="HAMP"/>
    <property type="match status" value="1"/>
</dbReference>
<dbReference type="InterPro" id="IPR004089">
    <property type="entry name" value="MCPsignal_dom"/>
</dbReference>
<evidence type="ECO:0000256" key="4">
    <source>
        <dbReference type="SAM" id="Phobius"/>
    </source>
</evidence>
<keyword evidence="4" id="KW-0472">Membrane</keyword>
<evidence type="ECO:0000259" key="5">
    <source>
        <dbReference type="PROSITE" id="PS50111"/>
    </source>
</evidence>
<accession>A0A9J7AQW1</accession>
<feature type="domain" description="HAMP" evidence="6">
    <location>
        <begin position="211"/>
        <end position="264"/>
    </location>
</feature>
<dbReference type="Gene3D" id="1.10.287.950">
    <property type="entry name" value="Methyl-accepting chemotaxis protein"/>
    <property type="match status" value="1"/>
</dbReference>
<sequence length="560" mass="58729">MLKNLPIIQKSLIAPGIACLMILVIAGVFFFASQKTSSLREKASSAEQLVVMTKELQSSLNAGHATLFRALSWQQAGVAGDDVAKAAAEAQDIFNSVDARFVSIASVTPKANAEALTALQQGFSAYRATATETLDTVAVDAFLASMLMTDAHISLLEVSKMAQAISDTFSQNAAALTVEAAAAQRMAELQVLAVVVLAFAASLAVGVFSGRAITTPVRRITETIENLAKGQSDTEITDQERRDEVGAIAHALSIMKDGLLEREQMRARQQAEEQERAARAQKIEQSIKNFENLIGQSMTELNDMASNLNVTATEMTDAAGQTNVQSDQVASAAALASTNVNTVAAATEQLSSSIGEITRKVSEASNISGSAVAESERTNAQMQALAQSADKIGEIVTLIRDIAEQTNLLALNATIEAARAGDAGKGFAVVASEVKSLANQSAQATEEISNQVQEIQQSSGAAVEAINRVTELISNLSESSTMIAGAVEEQSAATSEISRNVQDAASGTNEVTNSIAHVNDATTKTSAAAENVTGTASRMNQSVSTLRQQVDAFLAEVRAV</sequence>
<keyword evidence="1 3" id="KW-0807">Transducer</keyword>
<feature type="transmembrane region" description="Helical" evidence="4">
    <location>
        <begin position="191"/>
        <end position="210"/>
    </location>
</feature>
<protein>
    <submittedName>
        <fullName evidence="7">Methyl-accepting chemotaxis protein</fullName>
    </submittedName>
</protein>
<evidence type="ECO:0000313" key="7">
    <source>
        <dbReference type="EMBL" id="UUX49995.1"/>
    </source>
</evidence>
<evidence type="ECO:0000256" key="1">
    <source>
        <dbReference type="ARBA" id="ARBA00023224"/>
    </source>
</evidence>
<dbReference type="InterPro" id="IPR003660">
    <property type="entry name" value="HAMP_dom"/>
</dbReference>
<keyword evidence="4" id="KW-0812">Transmembrane</keyword>
<organism evidence="7 8">
    <name type="scientific">Nisaea acidiphila</name>
    <dbReference type="NCBI Taxonomy" id="1862145"/>
    <lineage>
        <taxon>Bacteria</taxon>
        <taxon>Pseudomonadati</taxon>
        <taxon>Pseudomonadota</taxon>
        <taxon>Alphaproteobacteria</taxon>
        <taxon>Rhodospirillales</taxon>
        <taxon>Thalassobaculaceae</taxon>
        <taxon>Nisaea</taxon>
    </lineage>
</organism>
<comment type="similarity">
    <text evidence="2">Belongs to the methyl-accepting chemotaxis (MCP) protein family.</text>
</comment>
<dbReference type="CDD" id="cd06225">
    <property type="entry name" value="HAMP"/>
    <property type="match status" value="1"/>
</dbReference>
<dbReference type="GO" id="GO:0016020">
    <property type="term" value="C:membrane"/>
    <property type="evidence" value="ECO:0007669"/>
    <property type="project" value="InterPro"/>
</dbReference>
<dbReference type="Pfam" id="PF00672">
    <property type="entry name" value="HAMP"/>
    <property type="match status" value="1"/>
</dbReference>
<reference evidence="7" key="1">
    <citation type="submission" date="2022-08" db="EMBL/GenBank/DDBJ databases">
        <title>Nisaea acidiphila sp. nov., isolated from a marine algal debris and emended description of the genus Nisaea Urios et al. 2008.</title>
        <authorList>
            <person name="Kwon K."/>
        </authorList>
    </citation>
    <scope>NUCLEOTIDE SEQUENCE</scope>
    <source>
        <strain evidence="7">MEBiC11861</strain>
    </source>
</reference>
<dbReference type="Pfam" id="PF00015">
    <property type="entry name" value="MCPsignal"/>
    <property type="match status" value="1"/>
</dbReference>
<dbReference type="AlphaFoldDB" id="A0A9J7AQW1"/>
<dbReference type="SMART" id="SM00283">
    <property type="entry name" value="MA"/>
    <property type="match status" value="1"/>
</dbReference>
<evidence type="ECO:0000256" key="3">
    <source>
        <dbReference type="PROSITE-ProRule" id="PRU00284"/>
    </source>
</evidence>
<dbReference type="EMBL" id="CP102480">
    <property type="protein sequence ID" value="UUX49995.1"/>
    <property type="molecule type" value="Genomic_DNA"/>
</dbReference>
<feature type="transmembrane region" description="Helical" evidence="4">
    <location>
        <begin position="12"/>
        <end position="32"/>
    </location>
</feature>
<evidence type="ECO:0000259" key="6">
    <source>
        <dbReference type="PROSITE" id="PS50885"/>
    </source>
</evidence>
<dbReference type="Proteomes" id="UP001060336">
    <property type="component" value="Chromosome"/>
</dbReference>
<dbReference type="PRINTS" id="PR00260">
    <property type="entry name" value="CHEMTRNSDUCR"/>
</dbReference>
<dbReference type="GO" id="GO:0007165">
    <property type="term" value="P:signal transduction"/>
    <property type="evidence" value="ECO:0007669"/>
    <property type="project" value="UniProtKB-KW"/>
</dbReference>
<dbReference type="SUPFAM" id="SSF58104">
    <property type="entry name" value="Methyl-accepting chemotaxis protein (MCP) signaling domain"/>
    <property type="match status" value="1"/>
</dbReference>
<dbReference type="PANTHER" id="PTHR32089:SF112">
    <property type="entry name" value="LYSOZYME-LIKE PROTEIN-RELATED"/>
    <property type="match status" value="1"/>
</dbReference>
<dbReference type="RefSeq" id="WP_257768945.1">
    <property type="nucleotide sequence ID" value="NZ_CP102480.1"/>
</dbReference>
<feature type="domain" description="Methyl-accepting transducer" evidence="5">
    <location>
        <begin position="304"/>
        <end position="540"/>
    </location>
</feature>
<dbReference type="PANTHER" id="PTHR32089">
    <property type="entry name" value="METHYL-ACCEPTING CHEMOTAXIS PROTEIN MCPB"/>
    <property type="match status" value="1"/>
</dbReference>
<dbReference type="GO" id="GO:0006935">
    <property type="term" value="P:chemotaxis"/>
    <property type="evidence" value="ECO:0007669"/>
    <property type="project" value="InterPro"/>
</dbReference>